<dbReference type="AlphaFoldDB" id="A0A6L5B9S5"/>
<name>A0A6L5B9S5_APIGR</name>
<feature type="non-terminal residue" evidence="2">
    <location>
        <position position="1"/>
    </location>
</feature>
<feature type="non-terminal residue" evidence="2">
    <location>
        <position position="161"/>
    </location>
</feature>
<keyword evidence="3" id="KW-1185">Reference proteome</keyword>
<dbReference type="PANTHER" id="PTHR31672">
    <property type="entry name" value="BNACNNG10540D PROTEIN"/>
    <property type="match status" value="1"/>
</dbReference>
<comment type="caution">
    <text evidence="2">The sequence shown here is derived from an EMBL/GenBank/DDBJ whole genome shotgun (WGS) entry which is preliminary data.</text>
</comment>
<reference evidence="2" key="1">
    <citation type="submission" date="2020-01" db="EMBL/GenBank/DDBJ databases">
        <title>The Celery Genome Sequence Reveals Sequential Paleo-tetraploidization, Resistance Gene Elimination, Karyotype Evolution, and Functional Innovation in Apiales.</title>
        <authorList>
            <person name="Song X."/>
        </authorList>
    </citation>
    <scope>NUCLEOTIDE SEQUENCE</scope>
    <source>
        <tissue evidence="2">Leaf</tissue>
    </source>
</reference>
<evidence type="ECO:0000313" key="2">
    <source>
        <dbReference type="EMBL" id="KAF1002391.1"/>
    </source>
</evidence>
<evidence type="ECO:0000313" key="3">
    <source>
        <dbReference type="Proteomes" id="UP000593563"/>
    </source>
</evidence>
<proteinExistence type="predicted"/>
<dbReference type="PANTHER" id="PTHR31672:SF13">
    <property type="entry name" value="F-BOX PROTEIN CPR30-LIKE"/>
    <property type="match status" value="1"/>
</dbReference>
<dbReference type="Pfam" id="PF08268">
    <property type="entry name" value="FBA_3"/>
    <property type="match status" value="1"/>
</dbReference>
<dbReference type="InterPro" id="IPR050796">
    <property type="entry name" value="SCF_F-box_component"/>
</dbReference>
<accession>A0A6L5B9S5</accession>
<dbReference type="EMBL" id="WRXP01001267">
    <property type="protein sequence ID" value="KAF1002391.1"/>
    <property type="molecule type" value="Genomic_DNA"/>
</dbReference>
<dbReference type="InterPro" id="IPR013187">
    <property type="entry name" value="F-box-assoc_dom_typ3"/>
</dbReference>
<protein>
    <recommendedName>
        <fullName evidence="1">F-box associated beta-propeller type 3 domain-containing protein</fullName>
    </recommendedName>
</protein>
<gene>
    <name evidence="2" type="ORF">AG4045_030464</name>
</gene>
<organism evidence="2 3">
    <name type="scientific">Apium graveolens</name>
    <name type="common">Celery</name>
    <dbReference type="NCBI Taxonomy" id="4045"/>
    <lineage>
        <taxon>Eukaryota</taxon>
        <taxon>Viridiplantae</taxon>
        <taxon>Streptophyta</taxon>
        <taxon>Embryophyta</taxon>
        <taxon>Tracheophyta</taxon>
        <taxon>Spermatophyta</taxon>
        <taxon>Magnoliopsida</taxon>
        <taxon>eudicotyledons</taxon>
        <taxon>Gunneridae</taxon>
        <taxon>Pentapetalae</taxon>
        <taxon>asterids</taxon>
        <taxon>campanulids</taxon>
        <taxon>Apiales</taxon>
        <taxon>Apiaceae</taxon>
        <taxon>Apioideae</taxon>
        <taxon>apioid superclade</taxon>
        <taxon>Apieae</taxon>
        <taxon>Apium</taxon>
    </lineage>
</organism>
<feature type="domain" description="F-box associated beta-propeller type 3" evidence="1">
    <location>
        <begin position="36"/>
        <end position="147"/>
    </location>
</feature>
<evidence type="ECO:0000259" key="1">
    <source>
        <dbReference type="Pfam" id="PF08268"/>
    </source>
</evidence>
<dbReference type="Proteomes" id="UP000593563">
    <property type="component" value="Unassembled WGS sequence"/>
</dbReference>
<dbReference type="NCBIfam" id="TIGR01640">
    <property type="entry name" value="F_box_assoc_1"/>
    <property type="match status" value="1"/>
</dbReference>
<dbReference type="InterPro" id="IPR017451">
    <property type="entry name" value="F-box-assoc_interact_dom"/>
</dbReference>
<sequence>DEKILVSNLLRNQFRALPPIYLPPKDDFLAPVKYTSWSISKHPEESPVNAYGLGFDSSTNTFKMVCTLQNTGKCIGTVVHNLGTDSWRKISSFPQYPIYGKPVFVHGFLHWLLSPLGQYYGELPVDQTIVSFDVCKENFQLLPHPGIWSKYIEEFRLIECN</sequence>